<dbReference type="HOGENOM" id="CLU_024251_2_0_1"/>
<protein>
    <recommendedName>
        <fullName evidence="7 11">Triosephosphate isomerase</fullName>
        <ecNumber evidence="6 11">5.3.1.1</ecNumber>
    </recommendedName>
</protein>
<dbReference type="SUPFAM" id="SSF51351">
    <property type="entry name" value="Triosephosphate isomerase (TIM)"/>
    <property type="match status" value="1"/>
</dbReference>
<evidence type="ECO:0000256" key="4">
    <source>
        <dbReference type="ARBA" id="ARBA00007422"/>
    </source>
</evidence>
<dbReference type="Gene3D" id="3.20.20.70">
    <property type="entry name" value="Aldolase class I"/>
    <property type="match status" value="1"/>
</dbReference>
<evidence type="ECO:0000256" key="3">
    <source>
        <dbReference type="ARBA" id="ARBA00004742"/>
    </source>
</evidence>
<evidence type="ECO:0000256" key="1">
    <source>
        <dbReference type="ARBA" id="ARBA00000474"/>
    </source>
</evidence>
<dbReference type="NCBIfam" id="TIGR00419">
    <property type="entry name" value="tim"/>
    <property type="match status" value="1"/>
</dbReference>
<dbReference type="STRING" id="1109443.G4T820"/>
<reference evidence="12 13" key="1">
    <citation type="journal article" date="2011" name="PLoS Pathog.">
        <title>Endophytic Life Strategies Decoded by Genome and Transcriptome Analyses of the Mutualistic Root Symbiont Piriformospora indica.</title>
        <authorList>
            <person name="Zuccaro A."/>
            <person name="Lahrmann U."/>
            <person name="Guldener U."/>
            <person name="Langen G."/>
            <person name="Pfiffi S."/>
            <person name="Biedenkopf D."/>
            <person name="Wong P."/>
            <person name="Samans B."/>
            <person name="Grimm C."/>
            <person name="Basiewicz M."/>
            <person name="Murat C."/>
            <person name="Martin F."/>
            <person name="Kogel K.H."/>
        </authorList>
    </citation>
    <scope>NUCLEOTIDE SEQUENCE [LARGE SCALE GENOMIC DNA]</scope>
    <source>
        <strain evidence="12 13">DSM 11827</strain>
    </source>
</reference>
<evidence type="ECO:0000313" key="13">
    <source>
        <dbReference type="Proteomes" id="UP000007148"/>
    </source>
</evidence>
<dbReference type="GO" id="GO:0006094">
    <property type="term" value="P:gluconeogenesis"/>
    <property type="evidence" value="ECO:0007669"/>
    <property type="project" value="UniProtKB-UniPathway"/>
</dbReference>
<comment type="catalytic activity">
    <reaction evidence="1 11">
        <text>D-glyceraldehyde 3-phosphate = dihydroxyacetone phosphate</text>
        <dbReference type="Rhea" id="RHEA:18585"/>
        <dbReference type="ChEBI" id="CHEBI:57642"/>
        <dbReference type="ChEBI" id="CHEBI:59776"/>
        <dbReference type="EC" id="5.3.1.1"/>
    </reaction>
</comment>
<dbReference type="GO" id="GO:0046166">
    <property type="term" value="P:glyceraldehyde-3-phosphate biosynthetic process"/>
    <property type="evidence" value="ECO:0007669"/>
    <property type="project" value="TreeGrafter"/>
</dbReference>
<dbReference type="OrthoDB" id="6715177at2759"/>
<comment type="subunit">
    <text evidence="5">Homodimer.</text>
</comment>
<proteinExistence type="inferred from homology"/>
<dbReference type="CDD" id="cd00311">
    <property type="entry name" value="TIM"/>
    <property type="match status" value="1"/>
</dbReference>
<comment type="caution">
    <text evidence="12">The sequence shown here is derived from an EMBL/GenBank/DDBJ whole genome shotgun (WGS) entry which is preliminary data.</text>
</comment>
<dbReference type="InterPro" id="IPR020861">
    <property type="entry name" value="Triosephosphate_isomerase_AS"/>
</dbReference>
<dbReference type="PANTHER" id="PTHR21139:SF41">
    <property type="entry name" value="TRIOSEPHOSPHATE ISOMERASE"/>
    <property type="match status" value="1"/>
</dbReference>
<dbReference type="GO" id="GO:0004807">
    <property type="term" value="F:triose-phosphate isomerase activity"/>
    <property type="evidence" value="ECO:0007669"/>
    <property type="project" value="UniProtKB-EC"/>
</dbReference>
<keyword evidence="10 11" id="KW-0413">Isomerase</keyword>
<evidence type="ECO:0000256" key="5">
    <source>
        <dbReference type="ARBA" id="ARBA00011738"/>
    </source>
</evidence>
<evidence type="ECO:0000256" key="10">
    <source>
        <dbReference type="ARBA" id="ARBA00023235"/>
    </source>
</evidence>
<dbReference type="HAMAP" id="MF_00147_B">
    <property type="entry name" value="TIM_B"/>
    <property type="match status" value="1"/>
</dbReference>
<comment type="similarity">
    <text evidence="4 11">Belongs to the triosephosphate isomerase family.</text>
</comment>
<accession>G4T820</accession>
<evidence type="ECO:0000313" key="12">
    <source>
        <dbReference type="EMBL" id="CCA67430.1"/>
    </source>
</evidence>
<dbReference type="EMBL" id="CAFZ01000014">
    <property type="protein sequence ID" value="CCA67430.1"/>
    <property type="molecule type" value="Genomic_DNA"/>
</dbReference>
<dbReference type="UniPathway" id="UPA00138"/>
<dbReference type="FunFam" id="3.20.20.70:FF:000016">
    <property type="entry name" value="Triosephosphate isomerase"/>
    <property type="match status" value="1"/>
</dbReference>
<dbReference type="AlphaFoldDB" id="G4T820"/>
<keyword evidence="9 11" id="KW-0324">Glycolysis</keyword>
<dbReference type="GO" id="GO:0006096">
    <property type="term" value="P:glycolytic process"/>
    <property type="evidence" value="ECO:0007669"/>
    <property type="project" value="UniProtKB-UniPathway"/>
</dbReference>
<dbReference type="FunCoup" id="G4T820">
    <property type="interactions" value="509"/>
</dbReference>
<dbReference type="InterPro" id="IPR013785">
    <property type="entry name" value="Aldolase_TIM"/>
</dbReference>
<evidence type="ECO:0000256" key="9">
    <source>
        <dbReference type="ARBA" id="ARBA00023152"/>
    </source>
</evidence>
<dbReference type="InterPro" id="IPR022896">
    <property type="entry name" value="TrioseP_Isoase_bac/euk"/>
</dbReference>
<dbReference type="InterPro" id="IPR035990">
    <property type="entry name" value="TIM_sf"/>
</dbReference>
<dbReference type="InParanoid" id="G4T820"/>
<dbReference type="OMA" id="NWKMHMT"/>
<dbReference type="PROSITE" id="PS00171">
    <property type="entry name" value="TIM_1"/>
    <property type="match status" value="1"/>
</dbReference>
<name>G4T820_SERID</name>
<gene>
    <name evidence="12" type="ORF">PIIN_01261</name>
</gene>
<dbReference type="InterPro" id="IPR000652">
    <property type="entry name" value="Triosephosphate_isomerase"/>
</dbReference>
<comment type="pathway">
    <text evidence="2 11">Carbohydrate degradation; glycolysis; D-glyceraldehyde 3-phosphate from glycerone phosphate: step 1/1.</text>
</comment>
<evidence type="ECO:0000256" key="8">
    <source>
        <dbReference type="ARBA" id="ARBA00022432"/>
    </source>
</evidence>
<keyword evidence="8 11" id="KW-0312">Gluconeogenesis</keyword>
<dbReference type="GO" id="GO:0019563">
    <property type="term" value="P:glycerol catabolic process"/>
    <property type="evidence" value="ECO:0007669"/>
    <property type="project" value="TreeGrafter"/>
</dbReference>
<dbReference type="PROSITE" id="PS51440">
    <property type="entry name" value="TIM_2"/>
    <property type="match status" value="1"/>
</dbReference>
<dbReference type="Proteomes" id="UP000007148">
    <property type="component" value="Unassembled WGS sequence"/>
</dbReference>
<keyword evidence="13" id="KW-1185">Reference proteome</keyword>
<dbReference type="GO" id="GO:0005829">
    <property type="term" value="C:cytosol"/>
    <property type="evidence" value="ECO:0007669"/>
    <property type="project" value="TreeGrafter"/>
</dbReference>
<dbReference type="EC" id="5.3.1.1" evidence="6 11"/>
<evidence type="ECO:0000256" key="11">
    <source>
        <dbReference type="RuleBase" id="RU363013"/>
    </source>
</evidence>
<organism evidence="12 13">
    <name type="scientific">Serendipita indica (strain DSM 11827)</name>
    <name type="common">Root endophyte fungus</name>
    <name type="synonym">Piriformospora indica</name>
    <dbReference type="NCBI Taxonomy" id="1109443"/>
    <lineage>
        <taxon>Eukaryota</taxon>
        <taxon>Fungi</taxon>
        <taxon>Dikarya</taxon>
        <taxon>Basidiomycota</taxon>
        <taxon>Agaricomycotina</taxon>
        <taxon>Agaricomycetes</taxon>
        <taxon>Sebacinales</taxon>
        <taxon>Serendipitaceae</taxon>
        <taxon>Serendipita</taxon>
    </lineage>
</organism>
<dbReference type="PANTHER" id="PTHR21139">
    <property type="entry name" value="TRIOSEPHOSPHATE ISOMERASE"/>
    <property type="match status" value="1"/>
</dbReference>
<evidence type="ECO:0000256" key="6">
    <source>
        <dbReference type="ARBA" id="ARBA00011940"/>
    </source>
</evidence>
<sequence length="228" mass="24181">MNGSKASLIKLVEALNDAQLDPNTEVVIAPPSLYLLTLQEIVKNGVQVAAQNAYFKESGAYTGEISPVQLKDAGINWVVLGHSERRSYFAETSEVIAKKTEAALAAGLSVILCVGETLEEREAGKTAAVVEAQLVEVIKVLGQDASKWSKIVIAYEPVWAIGTGKVATAYISKEVSQEVAETIRIIYGGSVTGTSCGELSAQPDVDGFLVGGASLKPEFINIINVNQK</sequence>
<dbReference type="UniPathway" id="UPA00109">
    <property type="reaction ID" value="UER00189"/>
</dbReference>
<dbReference type="Pfam" id="PF00121">
    <property type="entry name" value="TIM"/>
    <property type="match status" value="1"/>
</dbReference>
<evidence type="ECO:0000256" key="7">
    <source>
        <dbReference type="ARBA" id="ARBA00019397"/>
    </source>
</evidence>
<comment type="pathway">
    <text evidence="3 11">Carbohydrate biosynthesis; gluconeogenesis.</text>
</comment>
<dbReference type="eggNOG" id="KOG1643">
    <property type="taxonomic scope" value="Eukaryota"/>
</dbReference>
<evidence type="ECO:0000256" key="2">
    <source>
        <dbReference type="ARBA" id="ARBA00004680"/>
    </source>
</evidence>